<gene>
    <name evidence="3" type="ORF">GIB67_030906</name>
</gene>
<dbReference type="InterPro" id="IPR002885">
    <property type="entry name" value="PPR_rpt"/>
</dbReference>
<dbReference type="PANTHER" id="PTHR47003">
    <property type="entry name" value="OS01G0970900 PROTEIN"/>
    <property type="match status" value="1"/>
</dbReference>
<evidence type="ECO:0000256" key="2">
    <source>
        <dbReference type="SAM" id="MobiDB-lite"/>
    </source>
</evidence>
<keyword evidence="4" id="KW-1185">Reference proteome</keyword>
<comment type="caution">
    <text evidence="3">The sequence shown here is derived from an EMBL/GenBank/DDBJ whole genome shotgun (WGS) entry which is preliminary data.</text>
</comment>
<feature type="compositionally biased region" description="Low complexity" evidence="2">
    <location>
        <begin position="216"/>
        <end position="233"/>
    </location>
</feature>
<dbReference type="EMBL" id="JACGCM010002660">
    <property type="protein sequence ID" value="KAF6137142.1"/>
    <property type="molecule type" value="Genomic_DNA"/>
</dbReference>
<feature type="compositionally biased region" description="Low complexity" evidence="2">
    <location>
        <begin position="191"/>
        <end position="200"/>
    </location>
</feature>
<evidence type="ECO:0000313" key="4">
    <source>
        <dbReference type="Proteomes" id="UP000541444"/>
    </source>
</evidence>
<sequence>MIEESSVNTTVKSLIEEACNTLDEMEAQGNVPDLKMRTTLIQGLSKAGEIDKALACLTKTQETYSDSVADLVKVLVNYLCVSSKADVACTLVSEMVEKTDIRPSRYTYAQFLQKLLGEGKLVKPLDNLLLVTKDNAPPIRKPLIDYISEKGTIEDTREFLKAMTVEQGKEILDKLPKQIRNDPEILNLFGSSESDSAADSVATAPNSDSTDDSADIDSPPSDADSAPTTAVSA</sequence>
<evidence type="ECO:0000256" key="1">
    <source>
        <dbReference type="ARBA" id="ARBA00022737"/>
    </source>
</evidence>
<feature type="region of interest" description="Disordered" evidence="2">
    <location>
        <begin position="189"/>
        <end position="233"/>
    </location>
</feature>
<dbReference type="GO" id="GO:0008380">
    <property type="term" value="P:RNA splicing"/>
    <property type="evidence" value="ECO:0007669"/>
    <property type="project" value="InterPro"/>
</dbReference>
<protein>
    <recommendedName>
        <fullName evidence="5">Pentatricopeptide repeat-containing protein</fullName>
    </recommendedName>
</protein>
<organism evidence="3 4">
    <name type="scientific">Kingdonia uniflora</name>
    <dbReference type="NCBI Taxonomy" id="39325"/>
    <lineage>
        <taxon>Eukaryota</taxon>
        <taxon>Viridiplantae</taxon>
        <taxon>Streptophyta</taxon>
        <taxon>Embryophyta</taxon>
        <taxon>Tracheophyta</taxon>
        <taxon>Spermatophyta</taxon>
        <taxon>Magnoliopsida</taxon>
        <taxon>Ranunculales</taxon>
        <taxon>Circaeasteraceae</taxon>
        <taxon>Kingdonia</taxon>
    </lineage>
</organism>
<name>A0A7J7L3J2_9MAGN</name>
<dbReference type="OrthoDB" id="1917551at2759"/>
<dbReference type="Proteomes" id="UP000541444">
    <property type="component" value="Unassembled WGS sequence"/>
</dbReference>
<dbReference type="InterPro" id="IPR011990">
    <property type="entry name" value="TPR-like_helical_dom_sf"/>
</dbReference>
<dbReference type="PANTHER" id="PTHR47003:SF2">
    <property type="entry name" value="OS01G0970900 PROTEIN"/>
    <property type="match status" value="1"/>
</dbReference>
<reference evidence="3 4" key="1">
    <citation type="journal article" date="2020" name="IScience">
        <title>Genome Sequencing of the Endangered Kingdonia uniflora (Circaeasteraceae, Ranunculales) Reveals Potential Mechanisms of Evolutionary Specialization.</title>
        <authorList>
            <person name="Sun Y."/>
            <person name="Deng T."/>
            <person name="Zhang A."/>
            <person name="Moore M.J."/>
            <person name="Landis J.B."/>
            <person name="Lin N."/>
            <person name="Zhang H."/>
            <person name="Zhang X."/>
            <person name="Huang J."/>
            <person name="Zhang X."/>
            <person name="Sun H."/>
            <person name="Wang H."/>
        </authorList>
    </citation>
    <scope>NUCLEOTIDE SEQUENCE [LARGE SCALE GENOMIC DNA]</scope>
    <source>
        <strain evidence="3">TB1705</strain>
        <tissue evidence="3">Leaf</tissue>
    </source>
</reference>
<evidence type="ECO:0008006" key="5">
    <source>
        <dbReference type="Google" id="ProtNLM"/>
    </source>
</evidence>
<keyword evidence="1" id="KW-0677">Repeat</keyword>
<dbReference type="Pfam" id="PF01535">
    <property type="entry name" value="PPR"/>
    <property type="match status" value="1"/>
</dbReference>
<accession>A0A7J7L3J2</accession>
<evidence type="ECO:0000313" key="3">
    <source>
        <dbReference type="EMBL" id="KAF6137142.1"/>
    </source>
</evidence>
<proteinExistence type="predicted"/>
<dbReference type="InterPro" id="IPR044578">
    <property type="entry name" value="BIR6-like"/>
</dbReference>
<dbReference type="Gene3D" id="1.25.40.10">
    <property type="entry name" value="Tetratricopeptide repeat domain"/>
    <property type="match status" value="1"/>
</dbReference>
<dbReference type="AlphaFoldDB" id="A0A7J7L3J2"/>